<sequence>MAIRSLEELLADLVSKVNRLERRLSRRGGPGGITGEMKMWSAPAAPSGWVLAQGQALSRADFPDLFALIGTTYGAGNGTTTFNVPDMRGRVPVGLDSSQTEFDQMGEKSGAKTHTLTEAQMPSHTHTAGANADGFAAHRTNTSGGYSIILQTNATSGEVMSYRQPASAGNNQAHNNLQPYIVVQFIIKT</sequence>
<gene>
    <name evidence="2" type="primary">39</name>
    <name evidence="2" type="ORF">SEA_PASCHALIS_39</name>
</gene>
<proteinExistence type="predicted"/>
<dbReference type="GeneID" id="54992414"/>
<protein>
    <submittedName>
        <fullName evidence="2">Minor tail protein</fullName>
    </submittedName>
</protein>
<evidence type="ECO:0000313" key="2">
    <source>
        <dbReference type="EMBL" id="AWN05532.1"/>
    </source>
</evidence>
<dbReference type="InterPro" id="IPR037053">
    <property type="entry name" value="Phage_tail_collar_dom_sf"/>
</dbReference>
<dbReference type="EMBL" id="MH155873">
    <property type="protein sequence ID" value="AWN05532.1"/>
    <property type="molecule type" value="Genomic_DNA"/>
</dbReference>
<reference evidence="2 3" key="1">
    <citation type="submission" date="2018-04" db="EMBL/GenBank/DDBJ databases">
        <authorList>
            <person name="Paschalis M.I."/>
            <person name="Cheong D.K."/>
            <person name="Petit-Frere T."/>
            <person name="Stoner K.N."/>
            <person name="Veracka M."/>
            <person name="Ewers R.M."/>
            <person name="Maciver D.B."/>
            <person name="Santiago X."/>
            <person name="Nichols C.D."/>
            <person name="Scaff D.S."/>
            <person name="Osorio S.M."/>
            <person name="Mercado F.J."/>
            <person name="Tamondong K.G."/>
            <person name="Lee J."/>
            <person name="Nicholson R.L."/>
            <person name="Antonucci M.K."/>
            <person name="Anger G.K."/>
            <person name="Washington J.M."/>
            <person name="Garlena R.A."/>
            <person name="Russell D.A."/>
            <person name="Pope W.H."/>
            <person name="Jacobs-Sera D."/>
            <person name="Hendrix R.W."/>
            <person name="Hatfull G.F."/>
        </authorList>
    </citation>
    <scope>NUCLEOTIDE SEQUENCE [LARGE SCALE GENOMIC DNA]</scope>
</reference>
<dbReference type="SUPFAM" id="SSF88874">
    <property type="entry name" value="Receptor-binding domain of short tail fibre protein gp12"/>
    <property type="match status" value="1"/>
</dbReference>
<dbReference type="Gene3D" id="3.90.1340.10">
    <property type="entry name" value="Phage tail collar domain"/>
    <property type="match status" value="1"/>
</dbReference>
<evidence type="ECO:0000313" key="3">
    <source>
        <dbReference type="Proteomes" id="UP000246726"/>
    </source>
</evidence>
<dbReference type="CDD" id="cd22641">
    <property type="entry name" value="C24-like"/>
    <property type="match status" value="1"/>
</dbReference>
<organism evidence="2 3">
    <name type="scientific">Microbacterium phage Paschalis</name>
    <dbReference type="NCBI Taxonomy" id="2992928"/>
    <lineage>
        <taxon>Viruses</taxon>
        <taxon>Duplodnaviria</taxon>
        <taxon>Heunggongvirae</taxon>
        <taxon>Uroviricota</taxon>
        <taxon>Caudoviricetes</taxon>
        <taxon>Hodgkinviridae</taxon>
        <taxon>Quhwahvirus</taxon>
        <taxon>Quhwahvirus paschalis</taxon>
    </lineage>
</organism>
<dbReference type="RefSeq" id="YP_009801886.1">
    <property type="nucleotide sequence ID" value="NC_047976.1"/>
</dbReference>
<dbReference type="Pfam" id="PF07484">
    <property type="entry name" value="Collar"/>
    <property type="match status" value="1"/>
</dbReference>
<dbReference type="Proteomes" id="UP000246726">
    <property type="component" value="Segment"/>
</dbReference>
<feature type="domain" description="Phage tail collar" evidence="1">
    <location>
        <begin position="35"/>
        <end position="92"/>
    </location>
</feature>
<dbReference type="InterPro" id="IPR011083">
    <property type="entry name" value="Phage_tail_collar_dom"/>
</dbReference>
<name>A0A2U8UPH8_9CAUD</name>
<keyword evidence="3" id="KW-1185">Reference proteome</keyword>
<evidence type="ECO:0000259" key="1">
    <source>
        <dbReference type="Pfam" id="PF07484"/>
    </source>
</evidence>
<accession>A0A2U8UPH8</accession>